<sequence>MPRGKGIKKGFTGRRPITRNTKNADNASLTSNMPIKKRQTKNSSITNTNSNISSESITPDDNILTTSCQINKNTTNTPPLAPVMKNSFTESSVLNIHPTRELTPLTQLDYDDRDDHENKFENDGHEDTDNELNATDTNFRQDMIPDRPEIFISSVTKRTEKKTLDELINNVNILSDGPFYLSNKRMKLDEKTTSMTAVPSFTSAIPSPAKKSLLTSHNQTNIHEIEANNEMDTTTTVQPAISLSNQDSTNNLMPIFNAFLQALSSSICSTTGSTVLQSSLNNNTLHDQTNINLNNNNAQLTQLATLFINESKVLFFRIRKPTPELILALARECAKHLGITKIDAGDVKKKGCRWFATWRVKLYDECTEIAFDFLDRYTVTQNNLLNSSHLQNFISKDDIIKVFEPQLKQVKRNHLFENQTSWIALKNYLSEVVLIIVCYFVQKDIDRTIYFSARRNKRTGWRSAILTDLHNLDCITASVQIISEDGTTLASDLNINCRSVYNG</sequence>
<feature type="compositionally biased region" description="Basic and acidic residues" evidence="1">
    <location>
        <begin position="113"/>
        <end position="127"/>
    </location>
</feature>
<name>A0A916E555_9GLOM</name>
<comment type="caution">
    <text evidence="2">The sequence shown here is derived from an EMBL/GenBank/DDBJ whole genome shotgun (WGS) entry which is preliminary data.</text>
</comment>
<evidence type="ECO:0000313" key="3">
    <source>
        <dbReference type="Proteomes" id="UP000684084"/>
    </source>
</evidence>
<protein>
    <submittedName>
        <fullName evidence="2">Uncharacterized protein</fullName>
    </submittedName>
</protein>
<dbReference type="Proteomes" id="UP000684084">
    <property type="component" value="Unassembled WGS sequence"/>
</dbReference>
<accession>A0A916E555</accession>
<gene>
    <name evidence="2" type="ORF">CHRIB12_LOCUS8213</name>
</gene>
<proteinExistence type="predicted"/>
<feature type="compositionally biased region" description="Basic residues" evidence="1">
    <location>
        <begin position="1"/>
        <end position="12"/>
    </location>
</feature>
<dbReference type="AlphaFoldDB" id="A0A916E555"/>
<feature type="compositionally biased region" description="Polar residues" evidence="1">
    <location>
        <begin position="18"/>
        <end position="33"/>
    </location>
</feature>
<feature type="region of interest" description="Disordered" evidence="1">
    <location>
        <begin position="110"/>
        <end position="132"/>
    </location>
</feature>
<evidence type="ECO:0000313" key="2">
    <source>
        <dbReference type="EMBL" id="CAB5360488.1"/>
    </source>
</evidence>
<organism evidence="2 3">
    <name type="scientific">Rhizophagus irregularis</name>
    <dbReference type="NCBI Taxonomy" id="588596"/>
    <lineage>
        <taxon>Eukaryota</taxon>
        <taxon>Fungi</taxon>
        <taxon>Fungi incertae sedis</taxon>
        <taxon>Mucoromycota</taxon>
        <taxon>Glomeromycotina</taxon>
        <taxon>Glomeromycetes</taxon>
        <taxon>Glomerales</taxon>
        <taxon>Glomeraceae</taxon>
        <taxon>Rhizophagus</taxon>
    </lineage>
</organism>
<reference evidence="2" key="1">
    <citation type="submission" date="2020-05" db="EMBL/GenBank/DDBJ databases">
        <authorList>
            <person name="Rincon C."/>
            <person name="Sanders R I."/>
            <person name="Robbins C."/>
            <person name="Chaturvedi A."/>
        </authorList>
    </citation>
    <scope>NUCLEOTIDE SEQUENCE</scope>
    <source>
        <strain evidence="2">CHB12</strain>
    </source>
</reference>
<dbReference type="EMBL" id="CAGKOT010000015">
    <property type="protein sequence ID" value="CAB5360488.1"/>
    <property type="molecule type" value="Genomic_DNA"/>
</dbReference>
<dbReference type="VEuPathDB" id="FungiDB:RhiirFUN_011808"/>
<evidence type="ECO:0000256" key="1">
    <source>
        <dbReference type="SAM" id="MobiDB-lite"/>
    </source>
</evidence>
<feature type="compositionally biased region" description="Low complexity" evidence="1">
    <location>
        <begin position="42"/>
        <end position="57"/>
    </location>
</feature>
<dbReference type="OrthoDB" id="2362039at2759"/>
<feature type="region of interest" description="Disordered" evidence="1">
    <location>
        <begin position="1"/>
        <end position="61"/>
    </location>
</feature>